<organism evidence="1 3">
    <name type="scientific">Acinetobacter faecalis</name>
    <dbReference type="NCBI Taxonomy" id="2665161"/>
    <lineage>
        <taxon>Bacteria</taxon>
        <taxon>Pseudomonadati</taxon>
        <taxon>Pseudomonadota</taxon>
        <taxon>Gammaproteobacteria</taxon>
        <taxon>Moraxellales</taxon>
        <taxon>Moraxellaceae</taxon>
        <taxon>Acinetobacter</taxon>
    </lineage>
</organism>
<reference evidence="2 4" key="3">
    <citation type="journal article" date="2024" name="Syst. Appl. Microbiol.">
        <title>Evidence for the occurrence of Acinetobacter faecalis in cattle feces and its emended description.</title>
        <authorList>
            <person name="Kyselkova M."/>
            <person name="Xanthopoulou K."/>
            <person name="Shestivska V."/>
            <person name="Spanelova P."/>
            <person name="Maixnerova M."/>
            <person name="Higgins P.G."/>
            <person name="Nemec A."/>
        </authorList>
    </citation>
    <scope>NUCLEOTIDE SEQUENCE [LARGE SCALE GENOMIC DNA]</scope>
    <source>
        <strain evidence="2 4">ANC 7225</strain>
    </source>
</reference>
<evidence type="ECO:0000313" key="3">
    <source>
        <dbReference type="Proteomes" id="UP001278995"/>
    </source>
</evidence>
<proteinExistence type="predicted"/>
<gene>
    <name evidence="2" type="ORF">SKM48_11670</name>
    <name evidence="1" type="ORF">SKM51_06925</name>
</gene>
<name>A0AB35USG6_9GAMM</name>
<dbReference type="AlphaFoldDB" id="A0AB35USG6"/>
<comment type="caution">
    <text evidence="1">The sequence shown here is derived from an EMBL/GenBank/DDBJ whole genome shotgun (WGS) entry which is preliminary data.</text>
</comment>
<evidence type="ECO:0008006" key="5">
    <source>
        <dbReference type="Google" id="ProtNLM"/>
    </source>
</evidence>
<sequence>MQNISRVFLILSLGGFISFSSVYAEDKYEQLLKALETPQAQYEVPKDDYKIDPKLYKNEYEVDWASHPQFKITAQEFKAYKSSIKVKMTVIASTGYIADAVVLKSSGSQVIDIKVLDAVKLARLSKIPHVDKTVTYQLIHDFEIKKPL</sequence>
<evidence type="ECO:0000313" key="2">
    <source>
        <dbReference type="EMBL" id="MDY6551398.1"/>
    </source>
</evidence>
<accession>A0AB35USG6</accession>
<dbReference type="SUPFAM" id="SSF74653">
    <property type="entry name" value="TolA/TonB C-terminal domain"/>
    <property type="match status" value="1"/>
</dbReference>
<reference evidence="1 3" key="1">
    <citation type="submission" date="2023-11" db="EMBL/GenBank/DDBJ databases">
        <title>The common occurrence of Acinetobacte faecalis in cattle feces and its emended description.</title>
        <authorList>
            <person name="Kyselkova M."/>
            <person name="Xanthopoulou K."/>
            <person name="Shestivska V."/>
            <person name="Spanelova P."/>
            <person name="Maixnerova M."/>
            <person name="Higgins P.G."/>
            <person name="Nemec A."/>
        </authorList>
    </citation>
    <scope>NUCLEOTIDE SEQUENCE [LARGE SCALE GENOMIC DNA]</scope>
    <source>
        <strain evidence="1 3">ANC 7483</strain>
    </source>
</reference>
<evidence type="ECO:0000313" key="4">
    <source>
        <dbReference type="Proteomes" id="UP001284094"/>
    </source>
</evidence>
<dbReference type="RefSeq" id="WP_248102726.1">
    <property type="nucleotide sequence ID" value="NZ_JAXHPE010000031.1"/>
</dbReference>
<dbReference type="Proteomes" id="UP001278995">
    <property type="component" value="Unassembled WGS sequence"/>
</dbReference>
<dbReference type="EMBL" id="JAXHPO010000071">
    <property type="protein sequence ID" value="MDY6551398.1"/>
    <property type="molecule type" value="Genomic_DNA"/>
</dbReference>
<protein>
    <recommendedName>
        <fullName evidence="5">Energy transducer TonB</fullName>
    </recommendedName>
</protein>
<dbReference type="EMBL" id="JAXHPL010000030">
    <property type="protein sequence ID" value="MDY6486933.1"/>
    <property type="molecule type" value="Genomic_DNA"/>
</dbReference>
<evidence type="ECO:0000313" key="1">
    <source>
        <dbReference type="EMBL" id="MDY6486933.1"/>
    </source>
</evidence>
<keyword evidence="4" id="KW-1185">Reference proteome</keyword>
<dbReference type="Proteomes" id="UP001284094">
    <property type="component" value="Unassembled WGS sequence"/>
</dbReference>
<reference evidence="2" key="2">
    <citation type="submission" date="2023-11" db="EMBL/GenBank/DDBJ databases">
        <authorList>
            <person name="Kyselkova M."/>
            <person name="Xanthopoulou K."/>
            <person name="Shestivska V."/>
            <person name="Spanelova P."/>
            <person name="Maixnerova M."/>
            <person name="Higgins P.G."/>
            <person name="Nemec A."/>
        </authorList>
    </citation>
    <scope>NUCLEOTIDE SEQUENCE</scope>
    <source>
        <strain evidence="2">ANC 7225</strain>
    </source>
</reference>